<comment type="caution">
    <text evidence="3">The sequence shown here is derived from an EMBL/GenBank/DDBJ whole genome shotgun (WGS) entry which is preliminary data.</text>
</comment>
<feature type="signal peptide" evidence="2">
    <location>
        <begin position="1"/>
        <end position="31"/>
    </location>
</feature>
<accession>A0A7Y9LMN5</accession>
<evidence type="ECO:0000256" key="1">
    <source>
        <dbReference type="ARBA" id="ARBA00006987"/>
    </source>
</evidence>
<dbReference type="Gene3D" id="3.40.190.150">
    <property type="entry name" value="Bordetella uptake gene, domain 1"/>
    <property type="match status" value="1"/>
</dbReference>
<dbReference type="PROSITE" id="PS51318">
    <property type="entry name" value="TAT"/>
    <property type="match status" value="1"/>
</dbReference>
<gene>
    <name evidence="3" type="ORF">FHW18_001142</name>
</gene>
<evidence type="ECO:0000256" key="2">
    <source>
        <dbReference type="SAM" id="SignalP"/>
    </source>
</evidence>
<dbReference type="InterPro" id="IPR005064">
    <property type="entry name" value="BUG"/>
</dbReference>
<dbReference type="PANTHER" id="PTHR42928">
    <property type="entry name" value="TRICARBOXYLATE-BINDING PROTEIN"/>
    <property type="match status" value="1"/>
</dbReference>
<name>A0A7Y9LMN5_9BURK</name>
<dbReference type="Gene3D" id="3.40.190.10">
    <property type="entry name" value="Periplasmic binding protein-like II"/>
    <property type="match status" value="1"/>
</dbReference>
<dbReference type="InterPro" id="IPR006311">
    <property type="entry name" value="TAT_signal"/>
</dbReference>
<dbReference type="PANTHER" id="PTHR42928:SF5">
    <property type="entry name" value="BLR1237 PROTEIN"/>
    <property type="match status" value="1"/>
</dbReference>
<dbReference type="Proteomes" id="UP000542125">
    <property type="component" value="Unassembled WGS sequence"/>
</dbReference>
<evidence type="ECO:0000313" key="3">
    <source>
        <dbReference type="EMBL" id="NYE81871.1"/>
    </source>
</evidence>
<dbReference type="Pfam" id="PF03401">
    <property type="entry name" value="TctC"/>
    <property type="match status" value="1"/>
</dbReference>
<reference evidence="3 4" key="1">
    <citation type="submission" date="2020-07" db="EMBL/GenBank/DDBJ databases">
        <title>Genomic Encyclopedia of Type Strains, Phase IV (KMG-V): Genome sequencing to study the core and pangenomes of soil and plant-associated prokaryotes.</title>
        <authorList>
            <person name="Whitman W."/>
        </authorList>
    </citation>
    <scope>NUCLEOTIDE SEQUENCE [LARGE SCALE GENOMIC DNA]</scope>
    <source>
        <strain evidence="3 4">SAS40</strain>
    </source>
</reference>
<proteinExistence type="inferred from homology"/>
<dbReference type="CDD" id="cd07012">
    <property type="entry name" value="PBP2_Bug_TTT"/>
    <property type="match status" value="1"/>
</dbReference>
<keyword evidence="4" id="KW-1185">Reference proteome</keyword>
<dbReference type="PIRSF" id="PIRSF017082">
    <property type="entry name" value="YflP"/>
    <property type="match status" value="1"/>
</dbReference>
<dbReference type="RefSeq" id="WP_257022209.1">
    <property type="nucleotide sequence ID" value="NZ_JACBYR010000001.1"/>
</dbReference>
<feature type="chain" id="PRO_5030839313" evidence="2">
    <location>
        <begin position="32"/>
        <end position="328"/>
    </location>
</feature>
<sequence length="328" mass="35185">MVHRSLSRMTLLATAGVLAATTLLATLPAAAADWPTKPVKIIAPSAAGGGADMIARTTARLLEERFKQPFVVENRPGAGGILGTTSVKNAAPDGYTFLISTSSTHSANQYLYKDLSYDAVKDFTQVSLIGTFGAVALVAPKSPFKTLPELTTYATANPNKVFFGYYSSSSQVPAELLKARGKLPIDGVAYKNITQIITDLIGGQITFAFVDYLTAMGTIQGGQLRPLAVTGEERLRAWPDVPTMASFYPGFTVTGWYGVSAPAGTPKAIIADVEKAMRSALNTPEVKERFEGFGVTVKTMDSDAFTDFVKRDRGTWAEWVRIANIKPQ</sequence>
<dbReference type="SUPFAM" id="SSF53850">
    <property type="entry name" value="Periplasmic binding protein-like II"/>
    <property type="match status" value="1"/>
</dbReference>
<organism evidence="3 4">
    <name type="scientific">Pigmentiphaga litoralis</name>
    <dbReference type="NCBI Taxonomy" id="516702"/>
    <lineage>
        <taxon>Bacteria</taxon>
        <taxon>Pseudomonadati</taxon>
        <taxon>Pseudomonadota</taxon>
        <taxon>Betaproteobacteria</taxon>
        <taxon>Burkholderiales</taxon>
        <taxon>Alcaligenaceae</taxon>
        <taxon>Pigmentiphaga</taxon>
    </lineage>
</organism>
<evidence type="ECO:0000313" key="4">
    <source>
        <dbReference type="Proteomes" id="UP000542125"/>
    </source>
</evidence>
<protein>
    <submittedName>
        <fullName evidence="3">Tripartite-type tricarboxylate transporter receptor subunit TctC</fullName>
    </submittedName>
</protein>
<keyword evidence="2" id="KW-0732">Signal</keyword>
<dbReference type="EMBL" id="JACBYR010000001">
    <property type="protein sequence ID" value="NYE81871.1"/>
    <property type="molecule type" value="Genomic_DNA"/>
</dbReference>
<dbReference type="AlphaFoldDB" id="A0A7Y9LMN5"/>
<keyword evidence="3" id="KW-0675">Receptor</keyword>
<comment type="similarity">
    <text evidence="1">Belongs to the UPF0065 (bug) family.</text>
</comment>
<dbReference type="InterPro" id="IPR042100">
    <property type="entry name" value="Bug_dom1"/>
</dbReference>